<protein>
    <recommendedName>
        <fullName evidence="19">Homeobox protein HAT3.1</fullName>
    </recommendedName>
</protein>
<dbReference type="PROSITE" id="PS01359">
    <property type="entry name" value="ZF_PHD_1"/>
    <property type="match status" value="1"/>
</dbReference>
<proteinExistence type="inferred from homology"/>
<evidence type="ECO:0000256" key="8">
    <source>
        <dbReference type="ARBA" id="ARBA00023155"/>
    </source>
</evidence>
<dbReference type="FunFam" id="3.30.40.10:FF:000650">
    <property type="entry name" value="Homeobox protein HAT3.1"/>
    <property type="match status" value="1"/>
</dbReference>
<dbReference type="Pfam" id="PF00628">
    <property type="entry name" value="PHD"/>
    <property type="match status" value="1"/>
</dbReference>
<dbReference type="SMART" id="SM00249">
    <property type="entry name" value="PHD"/>
    <property type="match status" value="1"/>
</dbReference>
<evidence type="ECO:0000259" key="16">
    <source>
        <dbReference type="PROSITE" id="PS50071"/>
    </source>
</evidence>
<comment type="caution">
    <text evidence="17">The sequence shown here is derived from an EMBL/GenBank/DDBJ whole genome shotgun (WGS) entry which is preliminary data.</text>
</comment>
<feature type="region of interest" description="Disordered" evidence="14">
    <location>
        <begin position="596"/>
        <end position="698"/>
    </location>
</feature>
<feature type="domain" description="PHD-type" evidence="15">
    <location>
        <begin position="794"/>
        <end position="851"/>
    </location>
</feature>
<evidence type="ECO:0000256" key="14">
    <source>
        <dbReference type="SAM" id="MobiDB-lite"/>
    </source>
</evidence>
<accession>A0A8K0DWH6</accession>
<keyword evidence="5" id="KW-0862">Zinc</keyword>
<comment type="subcellular location">
    <subcellularLocation>
        <location evidence="1 11 13">Nucleus</location>
    </subcellularLocation>
</comment>
<keyword evidence="6" id="KW-0805">Transcription regulation</keyword>
<dbReference type="InterPro" id="IPR011011">
    <property type="entry name" value="Znf_FYVE_PHD"/>
</dbReference>
<feature type="compositionally biased region" description="Low complexity" evidence="14">
    <location>
        <begin position="1135"/>
        <end position="1150"/>
    </location>
</feature>
<feature type="region of interest" description="Disordered" evidence="14">
    <location>
        <begin position="360"/>
        <end position="389"/>
    </location>
</feature>
<feature type="compositionally biased region" description="Low complexity" evidence="14">
    <location>
        <begin position="968"/>
        <end position="987"/>
    </location>
</feature>
<evidence type="ECO:0000313" key="17">
    <source>
        <dbReference type="EMBL" id="KAF3435509.1"/>
    </source>
</evidence>
<dbReference type="CDD" id="cd15504">
    <property type="entry name" value="PHD_PRHA_like"/>
    <property type="match status" value="1"/>
</dbReference>
<comment type="similarity">
    <text evidence="2">Belongs to the PHD-associated homeobox family.</text>
</comment>
<dbReference type="Pfam" id="PF00046">
    <property type="entry name" value="Homeodomain"/>
    <property type="match status" value="1"/>
</dbReference>
<keyword evidence="7 11" id="KW-0238">DNA-binding</keyword>
<feature type="compositionally biased region" description="Basic residues" evidence="14">
    <location>
        <begin position="689"/>
        <end position="698"/>
    </location>
</feature>
<dbReference type="CDD" id="cd00086">
    <property type="entry name" value="homeodomain"/>
    <property type="match status" value="1"/>
</dbReference>
<keyword evidence="8 11" id="KW-0371">Homeobox</keyword>
<evidence type="ECO:0008006" key="19">
    <source>
        <dbReference type="Google" id="ProtNLM"/>
    </source>
</evidence>
<dbReference type="SMART" id="SM00389">
    <property type="entry name" value="HOX"/>
    <property type="match status" value="1"/>
</dbReference>
<feature type="region of interest" description="Disordered" evidence="14">
    <location>
        <begin position="285"/>
        <end position="332"/>
    </location>
</feature>
<feature type="DNA-binding region" description="Homeobox" evidence="11">
    <location>
        <begin position="1154"/>
        <end position="1213"/>
    </location>
</feature>
<keyword evidence="4 12" id="KW-0863">Zinc-finger</keyword>
<dbReference type="GO" id="GO:0008270">
    <property type="term" value="F:zinc ion binding"/>
    <property type="evidence" value="ECO:0007669"/>
    <property type="project" value="UniProtKB-KW"/>
</dbReference>
<feature type="compositionally biased region" description="Basic residues" evidence="14">
    <location>
        <begin position="1320"/>
        <end position="1329"/>
    </location>
</feature>
<evidence type="ECO:0000256" key="9">
    <source>
        <dbReference type="ARBA" id="ARBA00023163"/>
    </source>
</evidence>
<organism evidence="17 18">
    <name type="scientific">Rhamnella rubrinervis</name>
    <dbReference type="NCBI Taxonomy" id="2594499"/>
    <lineage>
        <taxon>Eukaryota</taxon>
        <taxon>Viridiplantae</taxon>
        <taxon>Streptophyta</taxon>
        <taxon>Embryophyta</taxon>
        <taxon>Tracheophyta</taxon>
        <taxon>Spermatophyta</taxon>
        <taxon>Magnoliopsida</taxon>
        <taxon>eudicotyledons</taxon>
        <taxon>Gunneridae</taxon>
        <taxon>Pentapetalae</taxon>
        <taxon>rosids</taxon>
        <taxon>fabids</taxon>
        <taxon>Rosales</taxon>
        <taxon>Rhamnaceae</taxon>
        <taxon>rhamnoid group</taxon>
        <taxon>Rhamneae</taxon>
        <taxon>Rhamnella</taxon>
    </lineage>
</organism>
<dbReference type="Proteomes" id="UP000796880">
    <property type="component" value="Unassembled WGS sequence"/>
</dbReference>
<feature type="region of interest" description="Disordered" evidence="14">
    <location>
        <begin position="1247"/>
        <end position="1329"/>
    </location>
</feature>
<keyword evidence="3" id="KW-0479">Metal-binding</keyword>
<feature type="compositionally biased region" description="Basic and acidic residues" evidence="14">
    <location>
        <begin position="1295"/>
        <end position="1304"/>
    </location>
</feature>
<dbReference type="SUPFAM" id="SSF57903">
    <property type="entry name" value="FYVE/PHD zinc finger"/>
    <property type="match status" value="1"/>
</dbReference>
<feature type="compositionally biased region" description="Basic and acidic residues" evidence="14">
    <location>
        <begin position="603"/>
        <end position="620"/>
    </location>
</feature>
<dbReference type="Gene3D" id="3.30.40.10">
    <property type="entry name" value="Zinc/RING finger domain, C3HC4 (zinc finger)"/>
    <property type="match status" value="1"/>
</dbReference>
<evidence type="ECO:0000256" key="4">
    <source>
        <dbReference type="ARBA" id="ARBA00022771"/>
    </source>
</evidence>
<evidence type="ECO:0000259" key="15">
    <source>
        <dbReference type="PROSITE" id="PS50016"/>
    </source>
</evidence>
<name>A0A8K0DWH6_9ROSA</name>
<feature type="compositionally biased region" description="Polar residues" evidence="14">
    <location>
        <begin position="285"/>
        <end position="301"/>
    </location>
</feature>
<feature type="compositionally biased region" description="Basic and acidic residues" evidence="14">
    <location>
        <begin position="1042"/>
        <end position="1056"/>
    </location>
</feature>
<dbReference type="GO" id="GO:0003677">
    <property type="term" value="F:DNA binding"/>
    <property type="evidence" value="ECO:0007669"/>
    <property type="project" value="UniProtKB-UniRule"/>
</dbReference>
<dbReference type="PANTHER" id="PTHR12628:SF13">
    <property type="entry name" value="HOMEOBOX PROTEIN HAT3.1"/>
    <property type="match status" value="1"/>
</dbReference>
<dbReference type="GO" id="GO:0045814">
    <property type="term" value="P:negative regulation of gene expression, epigenetic"/>
    <property type="evidence" value="ECO:0007669"/>
    <property type="project" value="TreeGrafter"/>
</dbReference>
<evidence type="ECO:0000313" key="18">
    <source>
        <dbReference type="Proteomes" id="UP000796880"/>
    </source>
</evidence>
<dbReference type="PROSITE" id="PS50016">
    <property type="entry name" value="ZF_PHD_2"/>
    <property type="match status" value="1"/>
</dbReference>
<dbReference type="EMBL" id="VOIH02000010">
    <property type="protein sequence ID" value="KAF3435509.1"/>
    <property type="molecule type" value="Genomic_DNA"/>
</dbReference>
<dbReference type="InterPro" id="IPR009057">
    <property type="entry name" value="Homeodomain-like_sf"/>
</dbReference>
<dbReference type="InterPro" id="IPR019786">
    <property type="entry name" value="Zinc_finger_PHD-type_CS"/>
</dbReference>
<evidence type="ECO:0000256" key="7">
    <source>
        <dbReference type="ARBA" id="ARBA00023125"/>
    </source>
</evidence>
<feature type="compositionally biased region" description="Polar residues" evidence="14">
    <location>
        <begin position="990"/>
        <end position="1001"/>
    </location>
</feature>
<dbReference type="OrthoDB" id="1903104at2759"/>
<dbReference type="GO" id="GO:0003682">
    <property type="term" value="F:chromatin binding"/>
    <property type="evidence" value="ECO:0007669"/>
    <property type="project" value="TreeGrafter"/>
</dbReference>
<dbReference type="PROSITE" id="PS50071">
    <property type="entry name" value="HOMEOBOX_2"/>
    <property type="match status" value="1"/>
</dbReference>
<evidence type="ECO:0000256" key="11">
    <source>
        <dbReference type="PROSITE-ProRule" id="PRU00108"/>
    </source>
</evidence>
<evidence type="ECO:0000256" key="5">
    <source>
        <dbReference type="ARBA" id="ARBA00022833"/>
    </source>
</evidence>
<keyword evidence="9" id="KW-0804">Transcription</keyword>
<dbReference type="SUPFAM" id="SSF46689">
    <property type="entry name" value="Homeodomain-like"/>
    <property type="match status" value="1"/>
</dbReference>
<keyword evidence="10 11" id="KW-0539">Nucleus</keyword>
<reference evidence="17" key="1">
    <citation type="submission" date="2020-03" db="EMBL/GenBank/DDBJ databases">
        <title>A high-quality chromosome-level genome assembly of a woody plant with both climbing and erect habits, Rhamnella rubrinervis.</title>
        <authorList>
            <person name="Lu Z."/>
            <person name="Yang Y."/>
            <person name="Zhu X."/>
            <person name="Sun Y."/>
        </authorList>
    </citation>
    <scope>NUCLEOTIDE SEQUENCE</scope>
    <source>
        <strain evidence="17">BYM</strain>
        <tissue evidence="17">Leaf</tissue>
    </source>
</reference>
<feature type="compositionally biased region" description="Acidic residues" evidence="14">
    <location>
        <begin position="893"/>
        <end position="904"/>
    </location>
</feature>
<feature type="region of interest" description="Disordered" evidence="14">
    <location>
        <begin position="884"/>
        <end position="1096"/>
    </location>
</feature>
<dbReference type="InterPro" id="IPR001356">
    <property type="entry name" value="HD"/>
</dbReference>
<evidence type="ECO:0000256" key="3">
    <source>
        <dbReference type="ARBA" id="ARBA00022723"/>
    </source>
</evidence>
<dbReference type="InterPro" id="IPR001965">
    <property type="entry name" value="Znf_PHD"/>
</dbReference>
<evidence type="ECO:0000256" key="1">
    <source>
        <dbReference type="ARBA" id="ARBA00004123"/>
    </source>
</evidence>
<dbReference type="Gene3D" id="1.10.10.60">
    <property type="entry name" value="Homeodomain-like"/>
    <property type="match status" value="1"/>
</dbReference>
<feature type="domain" description="Homeobox" evidence="16">
    <location>
        <begin position="1152"/>
        <end position="1212"/>
    </location>
</feature>
<dbReference type="InterPro" id="IPR013083">
    <property type="entry name" value="Znf_RING/FYVE/PHD"/>
</dbReference>
<evidence type="ECO:0000256" key="13">
    <source>
        <dbReference type="RuleBase" id="RU000682"/>
    </source>
</evidence>
<gene>
    <name evidence="17" type="ORF">FNV43_RR22598</name>
</gene>
<evidence type="ECO:0000256" key="12">
    <source>
        <dbReference type="PROSITE-ProRule" id="PRU00146"/>
    </source>
</evidence>
<dbReference type="InterPro" id="IPR045876">
    <property type="entry name" value="PRHA-like_PHD-finger"/>
</dbReference>
<feature type="compositionally biased region" description="Basic and acidic residues" evidence="14">
    <location>
        <begin position="661"/>
        <end position="673"/>
    </location>
</feature>
<evidence type="ECO:0000256" key="10">
    <source>
        <dbReference type="ARBA" id="ARBA00023242"/>
    </source>
</evidence>
<keyword evidence="18" id="KW-1185">Reference proteome</keyword>
<sequence>MADGARLNNSTAEVSREIAKDTCPVQSTLGQMHETELSEAVHQIESEIGGNKQEKINVAVSSIVNEQQPFSEIAGKTSLPEQFRLPPEDVRKSSQSENGSCQQVTTLEQTHELDSGHVCTKLLEEHLPGIEQTNEVAPEDIGTEPSEQHQSGSDHEPVQTIAAVSSSIIGNNLDSPSASVTVNSLNNEVELPWKDVSMSCQTGNSSCTQHAILEQIYECGAGSTCNELSDQKHHLGSDILQNELDGTNSVSYSAVNKKLEVISENEILEPNKQLAVPPEDVSKNCQSLRSSCPQETTSEPNFDSGGVHSVPPEQCSSVNVRKSSESEKGSCQQVTTLEQTHELDSVNVCTKLLEEHLPGFEQTNEVAPEDIGTEPSEQHQSGSDHEPNEPVQTIAALSSSIIGNNLDLPSASVTVNSLSHEVELPQGDVSMSNQTGNSSCTQHTILEQIYECGAGSTCNELSEQKHHFGSDLLQSELDGTNTAVPYSAVNKKLEVILENENSRSDEQLAVPPEDVSKNCQSVRSSCPQETASEHNCDSGVVHSMPPEQKDELISVNVQYVPVETRTAVSDSIVTEHFGLSLVAMTESSPVGHLELPLGVIKGPNDKQLDPSSEDVTKKSSLEQTPPKIVKKNSGRLGNKDKRTTKSRKKKYMLRSLVGNDRVLRSSTREKPKALESSTNLGNDCNGGKKDRKKRKRGRKRVTIDEFSRIRTRLRYLLYRIGYEQNLIDAYSGEGWKGYSIEKLKPEKELQRATSEILSRKVKIRDLFQRLDSLCAEGRFPNSLFDSEGLIDSEDIFCAKCGSKDLSAGNDIILCDGACDRGFHQFCLEPPLLSEDIPPGDEGWLCPGCDCKIDCIDLLNDSQGTDLSIVDSWEKVFPEAAMAAEGKGHNLELPSDESDDDDYDPEGPGTDENIQGDESSPDHSEYASASEELEAPANDEQHLGLPSDDSEDDDYNPDGPDLEKNVKQESSSSDFTSDSEDLAAALDDYGSSENVGPMSSSLDSKRTASECDEQSSTHFGKLSSLKKELLSIQDGSPPVSRTRQIERLDYKKLHDDAYGNVSSDESSDDEDWTDTAAPRKRNKSGGQVPLESASKNASITKNVSIIEVINYDLKVNNHIPKRRSSRNSKVENTNDLPSKSLEGSSKSVSSRGRSRPSSHRRLGEAVTERLYSSFKENQYPDRATKESLAQELGLTSQQVSKWFENARWSFRHPAPVEAGRSASDTGISLPRTNVIQAKSEQNTTIRKTTRNGAQNKKLPGTCDSKQDWCGGDGKVVIEESNGQNSTPRNTKKRKGRSDLDSRTETPKPSAVVETRESGQRTNRRRRKSFT</sequence>
<dbReference type="InterPro" id="IPR019787">
    <property type="entry name" value="Znf_PHD-finger"/>
</dbReference>
<dbReference type="PANTHER" id="PTHR12628">
    <property type="entry name" value="POLYCOMB-LIKE TRANSCRIPTION FACTOR"/>
    <property type="match status" value="1"/>
</dbReference>
<feature type="region of interest" description="Disordered" evidence="14">
    <location>
        <begin position="1115"/>
        <end position="1165"/>
    </location>
</feature>
<evidence type="ECO:0000256" key="6">
    <source>
        <dbReference type="ARBA" id="ARBA00023015"/>
    </source>
</evidence>
<dbReference type="GO" id="GO:0005634">
    <property type="term" value="C:nucleus"/>
    <property type="evidence" value="ECO:0007669"/>
    <property type="project" value="UniProtKB-SubCell"/>
</dbReference>
<evidence type="ECO:0000256" key="2">
    <source>
        <dbReference type="ARBA" id="ARBA00007427"/>
    </source>
</evidence>